<name>A0AAD3TD77_NEPGR</name>
<evidence type="ECO:0000313" key="2">
    <source>
        <dbReference type="Proteomes" id="UP001279734"/>
    </source>
</evidence>
<reference evidence="1" key="1">
    <citation type="submission" date="2023-05" db="EMBL/GenBank/DDBJ databases">
        <title>Nepenthes gracilis genome sequencing.</title>
        <authorList>
            <person name="Fukushima K."/>
        </authorList>
    </citation>
    <scope>NUCLEOTIDE SEQUENCE</scope>
    <source>
        <strain evidence="1">SING2019-196</strain>
    </source>
</reference>
<gene>
    <name evidence="1" type="ORF">Nepgr_028941</name>
</gene>
<protein>
    <submittedName>
        <fullName evidence="1">Uncharacterized protein</fullName>
    </submittedName>
</protein>
<evidence type="ECO:0000313" key="1">
    <source>
        <dbReference type="EMBL" id="GMH27098.1"/>
    </source>
</evidence>
<dbReference type="EMBL" id="BSYO01000032">
    <property type="protein sequence ID" value="GMH27098.1"/>
    <property type="molecule type" value="Genomic_DNA"/>
</dbReference>
<comment type="caution">
    <text evidence="1">The sequence shown here is derived from an EMBL/GenBank/DDBJ whole genome shotgun (WGS) entry which is preliminary data.</text>
</comment>
<dbReference type="AlphaFoldDB" id="A0AAD3TD77"/>
<dbReference type="Proteomes" id="UP001279734">
    <property type="component" value="Unassembled WGS sequence"/>
</dbReference>
<accession>A0AAD3TD77</accession>
<organism evidence="1 2">
    <name type="scientific">Nepenthes gracilis</name>
    <name type="common">Slender pitcher plant</name>
    <dbReference type="NCBI Taxonomy" id="150966"/>
    <lineage>
        <taxon>Eukaryota</taxon>
        <taxon>Viridiplantae</taxon>
        <taxon>Streptophyta</taxon>
        <taxon>Embryophyta</taxon>
        <taxon>Tracheophyta</taxon>
        <taxon>Spermatophyta</taxon>
        <taxon>Magnoliopsida</taxon>
        <taxon>eudicotyledons</taxon>
        <taxon>Gunneridae</taxon>
        <taxon>Pentapetalae</taxon>
        <taxon>Caryophyllales</taxon>
        <taxon>Nepenthaceae</taxon>
        <taxon>Nepenthes</taxon>
    </lineage>
</organism>
<keyword evidence="2" id="KW-1185">Reference proteome</keyword>
<sequence>MLMDNYGVTGCGLDEDPPCAIGYQDVAAVVGVGLPVAEIDLIGGSDILSLAAGLGGHWVRYSDEAFELKLLLMVLAAIMLMPRRLPCHNSHFGVCGGSLMPGFVVVCKVEFLIVLWPVWVTLLVALSPGRLQFLDGMEFADVACNP</sequence>
<proteinExistence type="predicted"/>